<gene>
    <name evidence="3" type="ORF">CLIT_2c00190</name>
</gene>
<dbReference type="AlphaFoldDB" id="A0A069RHX6"/>
<keyword evidence="4" id="KW-1185">Reference proteome</keyword>
<dbReference type="InterPro" id="IPR044144">
    <property type="entry name" value="SAF_UxaA/GarD"/>
</dbReference>
<comment type="caution">
    <text evidence="3">The sequence shown here is derived from an EMBL/GenBank/DDBJ whole genome shotgun (WGS) entry which is preliminary data.</text>
</comment>
<evidence type="ECO:0000259" key="2">
    <source>
        <dbReference type="SMART" id="SM00858"/>
    </source>
</evidence>
<name>A0A069RHX6_PEPLI</name>
<sequence>MKRAIIKGKEDNVAVLLEDAKKGELVSIYSPEQKLVLETKAKTDVPYGNKIAITMINKRDQILKGDYKIGSAVKDISVGELVHVHNVKSNTINFPSSIIDEILKKMNIDGI</sequence>
<dbReference type="RefSeq" id="WP_038260772.1">
    <property type="nucleotide sequence ID" value="NZ_FSRH01000001.1"/>
</dbReference>
<dbReference type="Proteomes" id="UP000027946">
    <property type="component" value="Unassembled WGS sequence"/>
</dbReference>
<evidence type="ECO:0000256" key="1">
    <source>
        <dbReference type="ARBA" id="ARBA00023239"/>
    </source>
</evidence>
<evidence type="ECO:0000313" key="3">
    <source>
        <dbReference type="EMBL" id="KDR96413.1"/>
    </source>
</evidence>
<reference evidence="3 4" key="1">
    <citation type="submission" date="2014-03" db="EMBL/GenBank/DDBJ databases">
        <title>Genome sequence of Clostridium litorale W6, DSM 5388.</title>
        <authorList>
            <person name="Poehlein A."/>
            <person name="Jagirdar A."/>
            <person name="Khonsari B."/>
            <person name="Chibani C.M."/>
            <person name="Gutierrez Gutierrez D.A."/>
            <person name="Davydova E."/>
            <person name="Alghaithi H.S."/>
            <person name="Nair K.P."/>
            <person name="Dhamotharan K."/>
            <person name="Chandran L."/>
            <person name="G W."/>
            <person name="Daniel R."/>
        </authorList>
    </citation>
    <scope>NUCLEOTIDE SEQUENCE [LARGE SCALE GENOMIC DNA]</scope>
    <source>
        <strain evidence="3 4">W6</strain>
    </source>
</reference>
<dbReference type="SMART" id="SM00858">
    <property type="entry name" value="SAF"/>
    <property type="match status" value="1"/>
</dbReference>
<dbReference type="STRING" id="1121324.CLIT_2c00190"/>
<organism evidence="3 4">
    <name type="scientific">Peptoclostridium litorale DSM 5388</name>
    <dbReference type="NCBI Taxonomy" id="1121324"/>
    <lineage>
        <taxon>Bacteria</taxon>
        <taxon>Bacillati</taxon>
        <taxon>Bacillota</taxon>
        <taxon>Clostridia</taxon>
        <taxon>Peptostreptococcales</taxon>
        <taxon>Peptoclostridiaceae</taxon>
        <taxon>Peptoclostridium</taxon>
    </lineage>
</organism>
<accession>A0A069RHX6</accession>
<dbReference type="InterPro" id="IPR013974">
    <property type="entry name" value="SAF"/>
</dbReference>
<dbReference type="Gene3D" id="2.30.130.110">
    <property type="match status" value="1"/>
</dbReference>
<feature type="domain" description="SAF" evidence="2">
    <location>
        <begin position="11"/>
        <end position="88"/>
    </location>
</feature>
<proteinExistence type="predicted"/>
<protein>
    <recommendedName>
        <fullName evidence="2">SAF domain-containing protein</fullName>
    </recommendedName>
</protein>
<evidence type="ECO:0000313" key="4">
    <source>
        <dbReference type="Proteomes" id="UP000027946"/>
    </source>
</evidence>
<dbReference type="CDD" id="cd11613">
    <property type="entry name" value="SAF_AH_GD"/>
    <property type="match status" value="1"/>
</dbReference>
<dbReference type="OrthoDB" id="9804574at2"/>
<keyword evidence="1" id="KW-0456">Lyase</keyword>
<dbReference type="GO" id="GO:0016829">
    <property type="term" value="F:lyase activity"/>
    <property type="evidence" value="ECO:0007669"/>
    <property type="project" value="UniProtKB-KW"/>
</dbReference>
<dbReference type="EMBL" id="JJMM01000002">
    <property type="protein sequence ID" value="KDR96413.1"/>
    <property type="molecule type" value="Genomic_DNA"/>
</dbReference>
<dbReference type="eggNOG" id="COG2721">
    <property type="taxonomic scope" value="Bacteria"/>
</dbReference>